<dbReference type="STRING" id="1349421.OI18_02205"/>
<dbReference type="OrthoDB" id="9764377at2"/>
<protein>
    <submittedName>
        <fullName evidence="5">Chloramphenicol resistance protein</fullName>
    </submittedName>
</protein>
<dbReference type="PANTHER" id="PTHR42693">
    <property type="entry name" value="ARYLSULFATASE FAMILY MEMBER"/>
    <property type="match status" value="1"/>
</dbReference>
<comment type="similarity">
    <text evidence="1">Belongs to the sulfatase family.</text>
</comment>
<dbReference type="AlphaFoldDB" id="A0A0C1L797"/>
<dbReference type="InterPro" id="IPR000917">
    <property type="entry name" value="Sulfatase_N"/>
</dbReference>
<evidence type="ECO:0000256" key="3">
    <source>
        <dbReference type="SAM" id="SignalP"/>
    </source>
</evidence>
<dbReference type="InterPro" id="IPR050738">
    <property type="entry name" value="Sulfatase"/>
</dbReference>
<dbReference type="SUPFAM" id="SSF53649">
    <property type="entry name" value="Alkaline phosphatase-like"/>
    <property type="match status" value="1"/>
</dbReference>
<keyword evidence="2" id="KW-0378">Hydrolase</keyword>
<evidence type="ECO:0000259" key="4">
    <source>
        <dbReference type="Pfam" id="PF00884"/>
    </source>
</evidence>
<evidence type="ECO:0000313" key="5">
    <source>
        <dbReference type="EMBL" id="KIC96022.1"/>
    </source>
</evidence>
<dbReference type="PANTHER" id="PTHR42693:SF53">
    <property type="entry name" value="ENDO-4-O-SULFATASE"/>
    <property type="match status" value="1"/>
</dbReference>
<keyword evidence="6" id="KW-1185">Reference proteome</keyword>
<feature type="domain" description="Sulfatase N-terminal" evidence="4">
    <location>
        <begin position="28"/>
        <end position="360"/>
    </location>
</feature>
<dbReference type="CDD" id="cd16145">
    <property type="entry name" value="ARS_like"/>
    <property type="match status" value="1"/>
</dbReference>
<evidence type="ECO:0000256" key="1">
    <source>
        <dbReference type="ARBA" id="ARBA00008779"/>
    </source>
</evidence>
<feature type="signal peptide" evidence="3">
    <location>
        <begin position="1"/>
        <end position="20"/>
    </location>
</feature>
<dbReference type="GO" id="GO:0004065">
    <property type="term" value="F:arylsulfatase activity"/>
    <property type="evidence" value="ECO:0007669"/>
    <property type="project" value="TreeGrafter"/>
</dbReference>
<evidence type="ECO:0000313" key="6">
    <source>
        <dbReference type="Proteomes" id="UP000031408"/>
    </source>
</evidence>
<dbReference type="RefSeq" id="WP_039136766.1">
    <property type="nucleotide sequence ID" value="NZ_JSVC01000002.1"/>
</dbReference>
<sequence length="463" mass="51808">MFRNVLILICTVGFAYTLHAQGAVEPLPNIIFILADDMGYGDLGCYGQKKIQTPNIDALARRGMRFTDFYSGSTVCAPSRASLMTGQHTGHVYIRGNGELPMREADSILPQVLKQKGYVNGMVGKWGLGLQNTPGVPEKKGWDYFAGHLHHVEGHYQESDSIWIMQNGITAKQPARKSDLNELFTTYARDFIVQHERDPFFLYVSYTLPHAGLTVPDRFLKKYLDKNGNSRFAPETAHPAGKHYAAQPFPRAAYAAMITGMDSYVGSLMELLKSKGLDKNTIVIFASDNGTHIEGGRTMQDAMEVFHSSGPFRGIKRDLYEGGIRVPFIVSWPAKIAANITSNYIGAFWDVLPTLAGITGAKAPENDGISFYPALLQQAQPKHDFLYWEFYENGFRQAVRKDNWKAIRYFKNGKPDHTELYDLRSDPGEAVDLAAREPGRCREMETAMDASHRTSESSLFRIP</sequence>
<organism evidence="5 6">
    <name type="scientific">Flavihumibacter solisilvae</name>
    <dbReference type="NCBI Taxonomy" id="1349421"/>
    <lineage>
        <taxon>Bacteria</taxon>
        <taxon>Pseudomonadati</taxon>
        <taxon>Bacteroidota</taxon>
        <taxon>Chitinophagia</taxon>
        <taxon>Chitinophagales</taxon>
        <taxon>Chitinophagaceae</taxon>
        <taxon>Flavihumibacter</taxon>
    </lineage>
</organism>
<dbReference type="Proteomes" id="UP000031408">
    <property type="component" value="Unassembled WGS sequence"/>
</dbReference>
<keyword evidence="3" id="KW-0732">Signal</keyword>
<feature type="chain" id="PRO_5002135479" evidence="3">
    <location>
        <begin position="21"/>
        <end position="463"/>
    </location>
</feature>
<dbReference type="Gene3D" id="3.30.1120.10">
    <property type="match status" value="1"/>
</dbReference>
<accession>A0A0C1L797</accession>
<dbReference type="Pfam" id="PF00884">
    <property type="entry name" value="Sulfatase"/>
    <property type="match status" value="1"/>
</dbReference>
<dbReference type="Gene3D" id="3.40.720.10">
    <property type="entry name" value="Alkaline Phosphatase, subunit A"/>
    <property type="match status" value="1"/>
</dbReference>
<dbReference type="InterPro" id="IPR017850">
    <property type="entry name" value="Alkaline_phosphatase_core_sf"/>
</dbReference>
<comment type="caution">
    <text evidence="5">The sequence shown here is derived from an EMBL/GenBank/DDBJ whole genome shotgun (WGS) entry which is preliminary data.</text>
</comment>
<gene>
    <name evidence="5" type="ORF">OI18_02205</name>
</gene>
<dbReference type="EMBL" id="JSVC01000002">
    <property type="protein sequence ID" value="KIC96022.1"/>
    <property type="molecule type" value="Genomic_DNA"/>
</dbReference>
<evidence type="ECO:0000256" key="2">
    <source>
        <dbReference type="ARBA" id="ARBA00022801"/>
    </source>
</evidence>
<proteinExistence type="inferred from homology"/>
<name>A0A0C1L797_9BACT</name>
<reference evidence="5 6" key="1">
    <citation type="submission" date="2014-11" db="EMBL/GenBank/DDBJ databases">
        <title>Genome sequence of Flavihumibacter solisilvae 3-3.</title>
        <authorList>
            <person name="Zhou G."/>
            <person name="Li M."/>
            <person name="Wang G."/>
        </authorList>
    </citation>
    <scope>NUCLEOTIDE SEQUENCE [LARGE SCALE GENOMIC DNA]</scope>
    <source>
        <strain evidence="5 6">3-3</strain>
    </source>
</reference>